<comment type="similarity">
    <text evidence="10">Belongs to the ELO family.</text>
</comment>
<evidence type="ECO:0000256" key="8">
    <source>
        <dbReference type="ARBA" id="ARBA00023136"/>
    </source>
</evidence>
<dbReference type="GO" id="GO:0005789">
    <property type="term" value="C:endoplasmic reticulum membrane"/>
    <property type="evidence" value="ECO:0007669"/>
    <property type="project" value="TreeGrafter"/>
</dbReference>
<dbReference type="EMBL" id="OC009123">
    <property type="protein sequence ID" value="CAD7267403.1"/>
    <property type="molecule type" value="Genomic_DNA"/>
</dbReference>
<feature type="transmembrane region" description="Helical" evidence="10">
    <location>
        <begin position="259"/>
        <end position="276"/>
    </location>
</feature>
<accession>A0A7R9B728</accession>
<feature type="transmembrane region" description="Helical" evidence="10">
    <location>
        <begin position="219"/>
        <end position="239"/>
    </location>
</feature>
<dbReference type="GO" id="GO:0019367">
    <property type="term" value="P:fatty acid elongation, saturated fatty acid"/>
    <property type="evidence" value="ECO:0007669"/>
    <property type="project" value="TreeGrafter"/>
</dbReference>
<dbReference type="GO" id="GO:0034626">
    <property type="term" value="P:fatty acid elongation, polyunsaturated fatty acid"/>
    <property type="evidence" value="ECO:0007669"/>
    <property type="project" value="TreeGrafter"/>
</dbReference>
<dbReference type="InterPro" id="IPR002076">
    <property type="entry name" value="ELO_fam"/>
</dbReference>
<feature type="transmembrane region" description="Helical" evidence="10">
    <location>
        <begin position="319"/>
        <end position="340"/>
    </location>
</feature>
<keyword evidence="2 10" id="KW-0444">Lipid biosynthesis</keyword>
<keyword evidence="5 10" id="KW-0276">Fatty acid metabolism</keyword>
<evidence type="ECO:0000256" key="11">
    <source>
        <dbReference type="SAM" id="MobiDB-lite"/>
    </source>
</evidence>
<sequence length="417" mass="48514">MMTLYTNFQQGAVNKQLSTRSCQQAAVNKELSTSRRLSPHSRKSRNSSNKLYIDSKSPCGNLHRKSQHVCYVCGLKVTYNVILYPREEFNGLFLNRLITSEHENFYERESRFGPNQQYSLSLVVAGPGSVLTNSTHCLWLLQAQVRPQPTNMATGISAVVDGYKKFMETKSDPRTADWFLMSSPMPLLIILISYLYFVNKAGPRYMKDRKPHDLRHVMLAYNALQIVFSVYLVYEGLMSGWLKDYSYKCQPIDYSDNPIALRVRVLVLTLQVFFVLRKKNNQISYLHLYHHTLMPVCSWVGVRFLPGTVWYFLVYGGHGTLLGLINSFVHIIMYSYYLFAGLGPRFQKYLWWKKHLTTMQMVQFVIVFLHSSQLLLFECNYPKGIVALLGVNALYFLYLFGTFYRRTYFQRSCKKDD</sequence>
<evidence type="ECO:0000256" key="4">
    <source>
        <dbReference type="ARBA" id="ARBA00022692"/>
    </source>
</evidence>
<name>A0A7R9B728_TIMSH</name>
<feature type="transmembrane region" description="Helical" evidence="10">
    <location>
        <begin position="178"/>
        <end position="198"/>
    </location>
</feature>
<protein>
    <recommendedName>
        <fullName evidence="10">Elongation of very long chain fatty acids protein</fullName>
        <ecNumber evidence="10">2.3.1.199</ecNumber>
    </recommendedName>
    <alternativeName>
        <fullName evidence="10">Very-long-chain 3-oxoacyl-CoA synthase</fullName>
    </alternativeName>
</protein>
<keyword evidence="3 10" id="KW-0808">Transferase</keyword>
<dbReference type="PANTHER" id="PTHR11157">
    <property type="entry name" value="FATTY ACID ACYL TRANSFERASE-RELATED"/>
    <property type="match status" value="1"/>
</dbReference>
<evidence type="ECO:0000256" key="1">
    <source>
        <dbReference type="ARBA" id="ARBA00004141"/>
    </source>
</evidence>
<dbReference type="Pfam" id="PF01151">
    <property type="entry name" value="ELO"/>
    <property type="match status" value="1"/>
</dbReference>
<gene>
    <name evidence="12" type="ORF">TSIB3V08_LOCUS11410</name>
</gene>
<evidence type="ECO:0000256" key="6">
    <source>
        <dbReference type="ARBA" id="ARBA00022989"/>
    </source>
</evidence>
<dbReference type="AlphaFoldDB" id="A0A7R9B728"/>
<feature type="transmembrane region" description="Helical" evidence="10">
    <location>
        <begin position="288"/>
        <end position="313"/>
    </location>
</feature>
<evidence type="ECO:0000256" key="2">
    <source>
        <dbReference type="ARBA" id="ARBA00022516"/>
    </source>
</evidence>
<keyword evidence="4 10" id="KW-0812">Transmembrane</keyword>
<dbReference type="PANTHER" id="PTHR11157:SF28">
    <property type="entry name" value="ELONGATION OF VERY LONG CHAIN FATTY ACIDS PROTEIN"/>
    <property type="match status" value="1"/>
</dbReference>
<evidence type="ECO:0000256" key="9">
    <source>
        <dbReference type="ARBA" id="ARBA00023160"/>
    </source>
</evidence>
<feature type="transmembrane region" description="Helical" evidence="10">
    <location>
        <begin position="384"/>
        <end position="404"/>
    </location>
</feature>
<keyword evidence="9 10" id="KW-0275">Fatty acid biosynthesis</keyword>
<comment type="subcellular location">
    <subcellularLocation>
        <location evidence="1">Membrane</location>
        <topology evidence="1">Multi-pass membrane protein</topology>
    </subcellularLocation>
</comment>
<dbReference type="GO" id="GO:0034625">
    <property type="term" value="P:fatty acid elongation, monounsaturated fatty acid"/>
    <property type="evidence" value="ECO:0007669"/>
    <property type="project" value="TreeGrafter"/>
</dbReference>
<evidence type="ECO:0000313" key="12">
    <source>
        <dbReference type="EMBL" id="CAD7267403.1"/>
    </source>
</evidence>
<feature type="transmembrane region" description="Helical" evidence="10">
    <location>
        <begin position="361"/>
        <end position="378"/>
    </location>
</feature>
<evidence type="ECO:0000256" key="10">
    <source>
        <dbReference type="RuleBase" id="RU361115"/>
    </source>
</evidence>
<dbReference type="EC" id="2.3.1.199" evidence="10"/>
<keyword evidence="6 10" id="KW-1133">Transmembrane helix</keyword>
<evidence type="ECO:0000256" key="7">
    <source>
        <dbReference type="ARBA" id="ARBA00023098"/>
    </source>
</evidence>
<comment type="catalytic activity">
    <reaction evidence="10">
        <text>a very-long-chain acyl-CoA + malonyl-CoA + H(+) = a very-long-chain 3-oxoacyl-CoA + CO2 + CoA</text>
        <dbReference type="Rhea" id="RHEA:32727"/>
        <dbReference type="ChEBI" id="CHEBI:15378"/>
        <dbReference type="ChEBI" id="CHEBI:16526"/>
        <dbReference type="ChEBI" id="CHEBI:57287"/>
        <dbReference type="ChEBI" id="CHEBI:57384"/>
        <dbReference type="ChEBI" id="CHEBI:90725"/>
        <dbReference type="ChEBI" id="CHEBI:90736"/>
        <dbReference type="EC" id="2.3.1.199"/>
    </reaction>
</comment>
<feature type="region of interest" description="Disordered" evidence="11">
    <location>
        <begin position="29"/>
        <end position="52"/>
    </location>
</feature>
<dbReference type="GO" id="GO:0042761">
    <property type="term" value="P:very long-chain fatty acid biosynthetic process"/>
    <property type="evidence" value="ECO:0007669"/>
    <property type="project" value="TreeGrafter"/>
</dbReference>
<organism evidence="12">
    <name type="scientific">Timema shepardi</name>
    <name type="common">Walking stick</name>
    <dbReference type="NCBI Taxonomy" id="629360"/>
    <lineage>
        <taxon>Eukaryota</taxon>
        <taxon>Metazoa</taxon>
        <taxon>Ecdysozoa</taxon>
        <taxon>Arthropoda</taxon>
        <taxon>Hexapoda</taxon>
        <taxon>Insecta</taxon>
        <taxon>Pterygota</taxon>
        <taxon>Neoptera</taxon>
        <taxon>Polyneoptera</taxon>
        <taxon>Phasmatodea</taxon>
        <taxon>Timematodea</taxon>
        <taxon>Timematoidea</taxon>
        <taxon>Timematidae</taxon>
        <taxon>Timema</taxon>
    </lineage>
</organism>
<dbReference type="GO" id="GO:0030148">
    <property type="term" value="P:sphingolipid biosynthetic process"/>
    <property type="evidence" value="ECO:0007669"/>
    <property type="project" value="TreeGrafter"/>
</dbReference>
<reference evidence="12" key="1">
    <citation type="submission" date="2020-11" db="EMBL/GenBank/DDBJ databases">
        <authorList>
            <person name="Tran Van P."/>
        </authorList>
    </citation>
    <scope>NUCLEOTIDE SEQUENCE</scope>
</reference>
<keyword evidence="7 10" id="KW-0443">Lipid metabolism</keyword>
<evidence type="ECO:0000256" key="3">
    <source>
        <dbReference type="ARBA" id="ARBA00022679"/>
    </source>
</evidence>
<proteinExistence type="inferred from homology"/>
<keyword evidence="8 10" id="KW-0472">Membrane</keyword>
<dbReference type="GO" id="GO:0009922">
    <property type="term" value="F:fatty acid elongase activity"/>
    <property type="evidence" value="ECO:0007669"/>
    <property type="project" value="UniProtKB-EC"/>
</dbReference>
<evidence type="ECO:0000256" key="5">
    <source>
        <dbReference type="ARBA" id="ARBA00022832"/>
    </source>
</evidence>